<protein>
    <submittedName>
        <fullName evidence="1">Uncharacterized protein</fullName>
    </submittedName>
</protein>
<name>A0A4C1WC83_EUMVA</name>
<comment type="caution">
    <text evidence="1">The sequence shown here is derived from an EMBL/GenBank/DDBJ whole genome shotgun (WGS) entry which is preliminary data.</text>
</comment>
<evidence type="ECO:0000313" key="2">
    <source>
        <dbReference type="Proteomes" id="UP000299102"/>
    </source>
</evidence>
<reference evidence="1 2" key="1">
    <citation type="journal article" date="2019" name="Commun. Biol.">
        <title>The bagworm genome reveals a unique fibroin gene that provides high tensile strength.</title>
        <authorList>
            <person name="Kono N."/>
            <person name="Nakamura H."/>
            <person name="Ohtoshi R."/>
            <person name="Tomita M."/>
            <person name="Numata K."/>
            <person name="Arakawa K."/>
        </authorList>
    </citation>
    <scope>NUCLEOTIDE SEQUENCE [LARGE SCALE GENOMIC DNA]</scope>
</reference>
<proteinExistence type="predicted"/>
<organism evidence="1 2">
    <name type="scientific">Eumeta variegata</name>
    <name type="common">Bagworm moth</name>
    <name type="synonym">Eumeta japonica</name>
    <dbReference type="NCBI Taxonomy" id="151549"/>
    <lineage>
        <taxon>Eukaryota</taxon>
        <taxon>Metazoa</taxon>
        <taxon>Ecdysozoa</taxon>
        <taxon>Arthropoda</taxon>
        <taxon>Hexapoda</taxon>
        <taxon>Insecta</taxon>
        <taxon>Pterygota</taxon>
        <taxon>Neoptera</taxon>
        <taxon>Endopterygota</taxon>
        <taxon>Lepidoptera</taxon>
        <taxon>Glossata</taxon>
        <taxon>Ditrysia</taxon>
        <taxon>Tineoidea</taxon>
        <taxon>Psychidae</taxon>
        <taxon>Oiketicinae</taxon>
        <taxon>Eumeta</taxon>
    </lineage>
</organism>
<dbReference type="Proteomes" id="UP000299102">
    <property type="component" value="Unassembled WGS sequence"/>
</dbReference>
<evidence type="ECO:0000313" key="1">
    <source>
        <dbReference type="EMBL" id="GBP48663.1"/>
    </source>
</evidence>
<gene>
    <name evidence="1" type="ORF">EVAR_103028_1</name>
</gene>
<keyword evidence="2" id="KW-1185">Reference proteome</keyword>
<sequence length="89" mass="10158">MLRPRNARYGTRSHSYRAHAAWDTDMTCDFTKKCLRSTCVARENTLTQHARPEKQESLQYVITAASPVAKTPPMDYLAHNAGFELIVME</sequence>
<dbReference type="EMBL" id="BGZK01000528">
    <property type="protein sequence ID" value="GBP48663.1"/>
    <property type="molecule type" value="Genomic_DNA"/>
</dbReference>
<accession>A0A4C1WC83</accession>
<dbReference type="AlphaFoldDB" id="A0A4C1WC83"/>